<reference evidence="1" key="1">
    <citation type="journal article" date="2020" name="Nature">
        <title>Giant virus diversity and host interactions through global metagenomics.</title>
        <authorList>
            <person name="Schulz F."/>
            <person name="Roux S."/>
            <person name="Paez-Espino D."/>
            <person name="Jungbluth S."/>
            <person name="Walsh D.A."/>
            <person name="Denef V.J."/>
            <person name="McMahon K.D."/>
            <person name="Konstantinidis K.T."/>
            <person name="Eloe-Fadrosh E.A."/>
            <person name="Kyrpides N.C."/>
            <person name="Woyke T."/>
        </authorList>
    </citation>
    <scope>NUCLEOTIDE SEQUENCE</scope>
    <source>
        <strain evidence="1">GVMAG-M-3300023174-24</strain>
    </source>
</reference>
<protein>
    <submittedName>
        <fullName evidence="1">Uncharacterized protein</fullName>
    </submittedName>
</protein>
<sequence>MNAENQIDKITEKELMEEYIKTFSKKELQSYEIAKNHLGTSFQLEKSNGFLKWKKQQET</sequence>
<name>A0A6C0DKN5_9ZZZZ</name>
<dbReference type="EMBL" id="MN739638">
    <property type="protein sequence ID" value="QHT17498.1"/>
    <property type="molecule type" value="Genomic_DNA"/>
</dbReference>
<accession>A0A6C0DKN5</accession>
<proteinExistence type="predicted"/>
<dbReference type="AlphaFoldDB" id="A0A6C0DKN5"/>
<organism evidence="1">
    <name type="scientific">viral metagenome</name>
    <dbReference type="NCBI Taxonomy" id="1070528"/>
    <lineage>
        <taxon>unclassified sequences</taxon>
        <taxon>metagenomes</taxon>
        <taxon>organismal metagenomes</taxon>
    </lineage>
</organism>
<evidence type="ECO:0000313" key="1">
    <source>
        <dbReference type="EMBL" id="QHT17498.1"/>
    </source>
</evidence>